<proteinExistence type="predicted"/>
<evidence type="ECO:0000313" key="2">
    <source>
        <dbReference type="EMBL" id="VFT86052.1"/>
    </source>
</evidence>
<dbReference type="InterPro" id="IPR032675">
    <property type="entry name" value="LRR_dom_sf"/>
</dbReference>
<dbReference type="EMBL" id="CAADRA010005150">
    <property type="protein sequence ID" value="VFT86052.1"/>
    <property type="molecule type" value="Genomic_DNA"/>
</dbReference>
<name>A0A485KM53_9STRA</name>
<protein>
    <submittedName>
        <fullName evidence="2">Aste57867_9168 protein</fullName>
    </submittedName>
</protein>
<evidence type="ECO:0000313" key="3">
    <source>
        <dbReference type="Proteomes" id="UP000332933"/>
    </source>
</evidence>
<sequence>MPPSRAGVSSNSWQHVPHDILLHVCHFLDAPSFFLLLDALGTAEARGRLNPLWHLRQSCWDHRKLWPVLHLHSRVPSTYATSPDFSAILPLYSHVVLSGEFDLNWLQTHLDPAATLEWHKVPGPQDLLCLPLSSWYATWATLGRMTRLILCEDGIDFVIPYLSTLRHLTSLTLCRPTYASSMQLFSWLPTSNIVDLVVGGQSDFYVWITPTVLVHLRNWLLALPVRSLGFQQCGWDCTFADSDSLFEALWKSTTLTSFMIDGKSGGPTTLRIHEHGLPLTLSSLTLNWCELFSSQLVALSDALVGSNVKSLHLQAYYDPNEDEGAYDFDTTTGAEVGVVHLFQTLPKTNVIHLDMSKCRLPETTWVEVAPLVDATGLETLVLDLTDVKDLSLNRMASTFQQGTTLRNLHLVCCTLNFGAIVGLLNVLTKQCIPFKRVQLGATFTMSGKEVELLHAMARAQSISLDAIQCGE</sequence>
<organism evidence="2 3">
    <name type="scientific">Aphanomyces stellatus</name>
    <dbReference type="NCBI Taxonomy" id="120398"/>
    <lineage>
        <taxon>Eukaryota</taxon>
        <taxon>Sar</taxon>
        <taxon>Stramenopiles</taxon>
        <taxon>Oomycota</taxon>
        <taxon>Saprolegniomycetes</taxon>
        <taxon>Saprolegniales</taxon>
        <taxon>Verrucalvaceae</taxon>
        <taxon>Aphanomyces</taxon>
    </lineage>
</organism>
<gene>
    <name evidence="2" type="primary">Aste57867_9168</name>
    <name evidence="1" type="ORF">As57867_009132</name>
    <name evidence="2" type="ORF">ASTE57867_9168</name>
</gene>
<reference evidence="1" key="2">
    <citation type="submission" date="2019-06" db="EMBL/GenBank/DDBJ databases">
        <title>Genomics analysis of Aphanomyces spp. identifies a new class of oomycete effector associated with host adaptation.</title>
        <authorList>
            <person name="Gaulin E."/>
        </authorList>
    </citation>
    <scope>NUCLEOTIDE SEQUENCE</scope>
    <source>
        <strain evidence="1">CBS 578.67</strain>
    </source>
</reference>
<dbReference type="EMBL" id="VJMH01005129">
    <property type="protein sequence ID" value="KAF0700290.1"/>
    <property type="molecule type" value="Genomic_DNA"/>
</dbReference>
<dbReference type="Proteomes" id="UP000332933">
    <property type="component" value="Unassembled WGS sequence"/>
</dbReference>
<keyword evidence="3" id="KW-1185">Reference proteome</keyword>
<dbReference type="OrthoDB" id="88337at2759"/>
<evidence type="ECO:0000313" key="1">
    <source>
        <dbReference type="EMBL" id="KAF0700290.1"/>
    </source>
</evidence>
<dbReference type="Gene3D" id="3.80.10.10">
    <property type="entry name" value="Ribonuclease Inhibitor"/>
    <property type="match status" value="1"/>
</dbReference>
<dbReference type="SUPFAM" id="SSF52047">
    <property type="entry name" value="RNI-like"/>
    <property type="match status" value="1"/>
</dbReference>
<dbReference type="AlphaFoldDB" id="A0A485KM53"/>
<reference evidence="2 3" key="1">
    <citation type="submission" date="2019-03" db="EMBL/GenBank/DDBJ databases">
        <authorList>
            <person name="Gaulin E."/>
            <person name="Dumas B."/>
        </authorList>
    </citation>
    <scope>NUCLEOTIDE SEQUENCE [LARGE SCALE GENOMIC DNA]</scope>
    <source>
        <strain evidence="2">CBS 568.67</strain>
    </source>
</reference>
<accession>A0A485KM53</accession>